<feature type="region of interest" description="Disordered" evidence="1">
    <location>
        <begin position="703"/>
        <end position="981"/>
    </location>
</feature>
<gene>
    <name evidence="2" type="ORF">KUTeg_002499</name>
</gene>
<dbReference type="EMBL" id="JARBDR010000141">
    <property type="protein sequence ID" value="KAJ8320912.1"/>
    <property type="molecule type" value="Genomic_DNA"/>
</dbReference>
<feature type="compositionally biased region" description="Polar residues" evidence="1">
    <location>
        <begin position="717"/>
        <end position="727"/>
    </location>
</feature>
<organism evidence="2 3">
    <name type="scientific">Tegillarca granosa</name>
    <name type="common">Malaysian cockle</name>
    <name type="synonym">Anadara granosa</name>
    <dbReference type="NCBI Taxonomy" id="220873"/>
    <lineage>
        <taxon>Eukaryota</taxon>
        <taxon>Metazoa</taxon>
        <taxon>Spiralia</taxon>
        <taxon>Lophotrochozoa</taxon>
        <taxon>Mollusca</taxon>
        <taxon>Bivalvia</taxon>
        <taxon>Autobranchia</taxon>
        <taxon>Pteriomorphia</taxon>
        <taxon>Arcoida</taxon>
        <taxon>Arcoidea</taxon>
        <taxon>Arcidae</taxon>
        <taxon>Tegillarca</taxon>
    </lineage>
</organism>
<keyword evidence="3" id="KW-1185">Reference proteome</keyword>
<feature type="region of interest" description="Disordered" evidence="1">
    <location>
        <begin position="473"/>
        <end position="494"/>
    </location>
</feature>
<dbReference type="Proteomes" id="UP001217089">
    <property type="component" value="Unassembled WGS sequence"/>
</dbReference>
<evidence type="ECO:0000313" key="2">
    <source>
        <dbReference type="EMBL" id="KAJ8320912.1"/>
    </source>
</evidence>
<feature type="compositionally biased region" description="Basic and acidic residues" evidence="1">
    <location>
        <begin position="345"/>
        <end position="366"/>
    </location>
</feature>
<comment type="caution">
    <text evidence="2">The sequence shown here is derived from an EMBL/GenBank/DDBJ whole genome shotgun (WGS) entry which is preliminary data.</text>
</comment>
<feature type="compositionally biased region" description="Basic and acidic residues" evidence="1">
    <location>
        <begin position="481"/>
        <end position="494"/>
    </location>
</feature>
<feature type="compositionally biased region" description="Low complexity" evidence="1">
    <location>
        <begin position="144"/>
        <end position="160"/>
    </location>
</feature>
<feature type="compositionally biased region" description="Polar residues" evidence="1">
    <location>
        <begin position="205"/>
        <end position="218"/>
    </location>
</feature>
<feature type="compositionally biased region" description="Basic and acidic residues" evidence="1">
    <location>
        <begin position="946"/>
        <end position="972"/>
    </location>
</feature>
<sequence length="1190" mass="136324">MADTYDPASPTEEKVLKSVVPPELDLSDVPLPDFPPPAVSRSTSQPETPSKHTVSRKNEESLIKTYGFSESRVPVVNIVRLEDLAIPTNMGNRSKHKRKKKRKRRGMGTSPELETDTSQLSPIPLPDDPPQQAVLKTDSVELDNSVSLSNSTKQSSTSQSECVTAESESRDSVNVEDSVNEMDTSDVDPIQSTKMKLLQKISMKQKGQSSQTPSNLSMVNEPVVPQTRSLYKAASKTITNEPKEKGKVQFTLRSSQKVFQANPLSELESETSENVDIENTATEMANKNISNMPVQDLVSKSEEYNEMIKTPVSFNVDNTVLPEDRIDHKDKEELPQNKARKKEKKRESQRRSRRLNTEKQLIHDGSEEISNNDTKDDEYSDNLASETVNEEKQHGRRSSRWSTRSKRLSEDDLKEKDNESSKKSRLRSLRYVESAVETYEIENVENSPTLYINKDSCEEKIVKPIKIRKRWSLRSQGSVDTDQKESEHVSTKSETKYDIVRDVETTNSDGKVLTVENVSITEKEIEKSSDIQKQLEKKNEVTNERVTRSSRTKGEEEIETTHSSKTNSEKSENGEKSEIIVSEQTNLQNMDDNKKSEPDLLVSKDYNETAQASKFFSEEDKTPKMSGIVYDKECKDESQEIDTRLKEKAQNDKETKSEKAHQKDEGSAEYKTTWENKYMEQILPSDDSQNDQGKIETKTIVDEVTKVGDGMKEIDSCKNQNYASISNDENEQYGKSEKSINTPDKAGSHEKDGGITKKSKVERCDDFKEGQTGTGRGEDWRSPDRFKSDRSRDRKHSDKSGDYEDRYGYDSKNEPDQHHDGGEKNESGDSKSIESFSSNLYKETFKSKSNLKSSKARSRVSVDKVSNKSDSNLSKIDNEGAVELNLDTLVPQKSKWEEDDSSSDYLDSQTDLELQKKKSGKSRETLEIMPGIEEKKSSFLGIKLVHSKDEKRKEDKSKSKTDRYGDKKERAKSGPLDPLINVDAKGAGALKNIMCAYSDSEEDEKEQVVQAEYTKDKTKHEKEEMSESYRKKYGGAEYKNVRSDRKYSEFDKQLDRSYKTSQSRERSPKDEFGSYKSSDSSDRDRYGDRYSRDEKMRDGDNYSDRFGRDEKLRNSEKFSDRYGRDEKTREKYEEGYSHRKKFRKKDDDYDEEDNWFSDNNKSKQSKERENRSKDRYVGDYDKDYETPQAN</sequence>
<evidence type="ECO:0000256" key="1">
    <source>
        <dbReference type="SAM" id="MobiDB-lite"/>
    </source>
</evidence>
<feature type="compositionally biased region" description="Basic and acidic residues" evidence="1">
    <location>
        <begin position="703"/>
        <end position="716"/>
    </location>
</feature>
<feature type="compositionally biased region" description="Basic and acidic residues" evidence="1">
    <location>
        <begin position="746"/>
        <end position="769"/>
    </location>
</feature>
<feature type="region of interest" description="Disordered" evidence="1">
    <location>
        <begin position="80"/>
        <end position="223"/>
    </location>
</feature>
<feature type="compositionally biased region" description="Basic and acidic residues" evidence="1">
    <location>
        <begin position="913"/>
        <end position="937"/>
    </location>
</feature>
<feature type="compositionally biased region" description="Polar residues" evidence="1">
    <location>
        <begin position="833"/>
        <end position="853"/>
    </location>
</feature>
<accession>A0ABQ9FVT7</accession>
<name>A0ABQ9FVT7_TEGGR</name>
<feature type="compositionally biased region" description="Basic residues" evidence="1">
    <location>
        <begin position="394"/>
        <end position="406"/>
    </location>
</feature>
<feature type="compositionally biased region" description="Basic and acidic residues" evidence="1">
    <location>
        <begin position="776"/>
        <end position="832"/>
    </location>
</feature>
<evidence type="ECO:0000313" key="3">
    <source>
        <dbReference type="Proteomes" id="UP001217089"/>
    </source>
</evidence>
<feature type="compositionally biased region" description="Basic residues" evidence="1">
    <location>
        <begin position="93"/>
        <end position="106"/>
    </location>
</feature>
<feature type="compositionally biased region" description="Basic and acidic residues" evidence="1">
    <location>
        <begin position="1013"/>
        <end position="1030"/>
    </location>
</feature>
<feature type="region of interest" description="Disordered" evidence="1">
    <location>
        <begin position="636"/>
        <end position="672"/>
    </location>
</feature>
<feature type="compositionally biased region" description="Basic and acidic residues" evidence="1">
    <location>
        <begin position="1039"/>
        <end position="1137"/>
    </location>
</feature>
<proteinExistence type="predicted"/>
<feature type="region of interest" description="Disordered" evidence="1">
    <location>
        <begin position="315"/>
        <end position="426"/>
    </location>
</feature>
<feature type="compositionally biased region" description="Basic and acidic residues" evidence="1">
    <location>
        <begin position="1160"/>
        <end position="1190"/>
    </location>
</feature>
<protein>
    <submittedName>
        <fullName evidence="2">Uncharacterized protein</fullName>
    </submittedName>
</protein>
<feature type="compositionally biased region" description="Basic and acidic residues" evidence="1">
    <location>
        <begin position="407"/>
        <end position="422"/>
    </location>
</feature>
<feature type="compositionally biased region" description="Basic and acidic residues" evidence="1">
    <location>
        <begin position="322"/>
        <end position="335"/>
    </location>
</feature>
<feature type="region of interest" description="Disordered" evidence="1">
    <location>
        <begin position="998"/>
        <end position="1190"/>
    </location>
</feature>
<feature type="compositionally biased region" description="Basic and acidic residues" evidence="1">
    <location>
        <begin position="521"/>
        <end position="578"/>
    </location>
</feature>
<feature type="compositionally biased region" description="Polar residues" evidence="1">
    <location>
        <begin position="40"/>
        <end position="52"/>
    </location>
</feature>
<reference evidence="2 3" key="1">
    <citation type="submission" date="2022-12" db="EMBL/GenBank/DDBJ databases">
        <title>Chromosome-level genome of Tegillarca granosa.</title>
        <authorList>
            <person name="Kim J."/>
        </authorList>
    </citation>
    <scope>NUCLEOTIDE SEQUENCE [LARGE SCALE GENOMIC DNA]</scope>
    <source>
        <strain evidence="2">Teg-2019</strain>
        <tissue evidence="2">Adductor muscle</tissue>
    </source>
</reference>
<feature type="region of interest" description="Disordered" evidence="1">
    <location>
        <begin position="518"/>
        <end position="602"/>
    </location>
</feature>
<feature type="region of interest" description="Disordered" evidence="1">
    <location>
        <begin position="1"/>
        <end position="66"/>
    </location>
</feature>